<evidence type="ECO:0000256" key="3">
    <source>
        <dbReference type="ARBA" id="ARBA00022741"/>
    </source>
</evidence>
<sequence length="238" mass="26560">MKILELKHVSKVYGAGENAVEALRDVSLTVEAGEFTALVGTSGSGKTTLLNMIGGLDVPTEGEVIIRNHNIASLKRRELTIFRRRNLGFVFQNYSLMPVLNVYDNVALPVSFDKGKHIDHDYIKRLLQDLGLWDKRRKYPEELSGGQQQRTAIARALANKPAVILADEPTGNLDSRTTADVMGVLRESSRKYNQTILMVTHNEILAQSCQRLIHMEDGQIVGEEFEETPAGRWDGETV</sequence>
<dbReference type="Gene3D" id="3.40.50.300">
    <property type="entry name" value="P-loop containing nucleotide triphosphate hydrolases"/>
    <property type="match status" value="1"/>
</dbReference>
<dbReference type="EMBL" id="BAABZQ010000001">
    <property type="protein sequence ID" value="GAA6498854.1"/>
    <property type="molecule type" value="Genomic_DNA"/>
</dbReference>
<dbReference type="PANTHER" id="PTHR42798:SF6">
    <property type="entry name" value="CELL DIVISION ATP-BINDING PROTEIN FTSE"/>
    <property type="match status" value="1"/>
</dbReference>
<organism evidence="6 7">
    <name type="scientific">Blautia parvula</name>
    <dbReference type="NCBI Taxonomy" id="2877527"/>
    <lineage>
        <taxon>Bacteria</taxon>
        <taxon>Bacillati</taxon>
        <taxon>Bacillota</taxon>
        <taxon>Clostridia</taxon>
        <taxon>Lachnospirales</taxon>
        <taxon>Lachnospiraceae</taxon>
        <taxon>Blautia</taxon>
    </lineage>
</organism>
<reference evidence="6 7" key="1">
    <citation type="submission" date="2024-04" db="EMBL/GenBank/DDBJ databases">
        <title>Defined microbial consortia suppress multidrug-resistant proinflammatory Enterobacteriaceae via ecological control.</title>
        <authorList>
            <person name="Furuichi M."/>
            <person name="Kawaguchi T."/>
            <person name="Pust M."/>
            <person name="Yasuma K."/>
            <person name="Plichta D."/>
            <person name="Hasegawa N."/>
            <person name="Ohya T."/>
            <person name="Bhattarai S."/>
            <person name="Sasajima S."/>
            <person name="Aoto Y."/>
            <person name="Tuganbaev T."/>
            <person name="Yaginuma M."/>
            <person name="Ueda M."/>
            <person name="Okahashi N."/>
            <person name="Amafuji K."/>
            <person name="Kiridooshi Y."/>
            <person name="Sugita K."/>
            <person name="Strazar M."/>
            <person name="Skelly A."/>
            <person name="Suda W."/>
            <person name="Hattori M."/>
            <person name="Nakamoto N."/>
            <person name="Caballero S."/>
            <person name="Norman J."/>
            <person name="Olle B."/>
            <person name="Tanoue T."/>
            <person name="Arita M."/>
            <person name="Bucci V."/>
            <person name="Atarashi K."/>
            <person name="Xavier R."/>
            <person name="Honda K."/>
        </authorList>
    </citation>
    <scope>NUCLEOTIDE SEQUENCE [LARGE SCALE GENOMIC DNA]</scope>
    <source>
        <strain evidence="7">k34-0107-D12</strain>
    </source>
</reference>
<evidence type="ECO:0000256" key="2">
    <source>
        <dbReference type="ARBA" id="ARBA00022448"/>
    </source>
</evidence>
<feature type="domain" description="ABC transporter" evidence="5">
    <location>
        <begin position="4"/>
        <end position="238"/>
    </location>
</feature>
<dbReference type="InterPro" id="IPR003439">
    <property type="entry name" value="ABC_transporter-like_ATP-bd"/>
</dbReference>
<dbReference type="PROSITE" id="PS50893">
    <property type="entry name" value="ABC_TRANSPORTER_2"/>
    <property type="match status" value="1"/>
</dbReference>
<comment type="similarity">
    <text evidence="1">Belongs to the ABC transporter superfamily.</text>
</comment>
<keyword evidence="7" id="KW-1185">Reference proteome</keyword>
<dbReference type="InterPro" id="IPR003593">
    <property type="entry name" value="AAA+_ATPase"/>
</dbReference>
<proteinExistence type="inferred from homology"/>
<dbReference type="GO" id="GO:0005524">
    <property type="term" value="F:ATP binding"/>
    <property type="evidence" value="ECO:0007669"/>
    <property type="project" value="UniProtKB-KW"/>
</dbReference>
<gene>
    <name evidence="6" type="ORF">K340107D12_16700</name>
</gene>
<dbReference type="PANTHER" id="PTHR42798">
    <property type="entry name" value="LIPOPROTEIN-RELEASING SYSTEM ATP-BINDING PROTEIN LOLD"/>
    <property type="match status" value="1"/>
</dbReference>
<dbReference type="InterPro" id="IPR027417">
    <property type="entry name" value="P-loop_NTPase"/>
</dbReference>
<dbReference type="SUPFAM" id="SSF52540">
    <property type="entry name" value="P-loop containing nucleoside triphosphate hydrolases"/>
    <property type="match status" value="1"/>
</dbReference>
<dbReference type="SMART" id="SM00382">
    <property type="entry name" value="AAA"/>
    <property type="match status" value="1"/>
</dbReference>
<dbReference type="RefSeq" id="WP_227210287.1">
    <property type="nucleotide sequence ID" value="NZ_BAABZQ010000001.1"/>
</dbReference>
<accession>A0ABQ0BQP3</accession>
<dbReference type="InterPro" id="IPR017911">
    <property type="entry name" value="MacB-like_ATP-bd"/>
</dbReference>
<dbReference type="Proteomes" id="UP001600941">
    <property type="component" value="Unassembled WGS sequence"/>
</dbReference>
<evidence type="ECO:0000256" key="1">
    <source>
        <dbReference type="ARBA" id="ARBA00005417"/>
    </source>
</evidence>
<name>A0ABQ0BQP3_9FIRM</name>
<protein>
    <submittedName>
        <fullName evidence="6">ABC transporter ATP-binding protein</fullName>
    </submittedName>
</protein>
<evidence type="ECO:0000313" key="6">
    <source>
        <dbReference type="EMBL" id="GAA6498854.1"/>
    </source>
</evidence>
<dbReference type="Pfam" id="PF00005">
    <property type="entry name" value="ABC_tran"/>
    <property type="match status" value="1"/>
</dbReference>
<keyword evidence="4 6" id="KW-0067">ATP-binding</keyword>
<comment type="caution">
    <text evidence="6">The sequence shown here is derived from an EMBL/GenBank/DDBJ whole genome shotgun (WGS) entry which is preliminary data.</text>
</comment>
<dbReference type="CDD" id="cd03255">
    <property type="entry name" value="ABC_MJ0796_LolCDE_FtsE"/>
    <property type="match status" value="1"/>
</dbReference>
<keyword evidence="2" id="KW-0813">Transport</keyword>
<evidence type="ECO:0000313" key="7">
    <source>
        <dbReference type="Proteomes" id="UP001600941"/>
    </source>
</evidence>
<evidence type="ECO:0000259" key="5">
    <source>
        <dbReference type="PROSITE" id="PS50893"/>
    </source>
</evidence>
<evidence type="ECO:0000256" key="4">
    <source>
        <dbReference type="ARBA" id="ARBA00022840"/>
    </source>
</evidence>
<keyword evidence="3" id="KW-0547">Nucleotide-binding</keyword>